<evidence type="ECO:0000256" key="1">
    <source>
        <dbReference type="SAM" id="Phobius"/>
    </source>
</evidence>
<feature type="transmembrane region" description="Helical" evidence="1">
    <location>
        <begin position="9"/>
        <end position="28"/>
    </location>
</feature>
<organism evidence="2 3">
    <name type="scientific">Evansella alkalicola</name>
    <dbReference type="NCBI Taxonomy" id="745819"/>
    <lineage>
        <taxon>Bacteria</taxon>
        <taxon>Bacillati</taxon>
        <taxon>Bacillota</taxon>
        <taxon>Bacilli</taxon>
        <taxon>Bacillales</taxon>
        <taxon>Bacillaceae</taxon>
        <taxon>Evansella</taxon>
    </lineage>
</organism>
<reference evidence="2 3" key="1">
    <citation type="submission" date="2021-06" db="EMBL/GenBank/DDBJ databases">
        <title>Bacillus sp. RD4P76, an endophyte from a halophyte.</title>
        <authorList>
            <person name="Sun J.-Q."/>
        </authorList>
    </citation>
    <scope>NUCLEOTIDE SEQUENCE [LARGE SCALE GENOMIC DNA]</scope>
    <source>
        <strain evidence="2 3">JCM 17098</strain>
    </source>
</reference>
<keyword evidence="3" id="KW-1185">Reference proteome</keyword>
<keyword evidence="1" id="KW-1133">Transmembrane helix</keyword>
<dbReference type="EMBL" id="JAHQCR010000042">
    <property type="protein sequence ID" value="MBU9721685.1"/>
    <property type="molecule type" value="Genomic_DNA"/>
</dbReference>
<evidence type="ECO:0000313" key="2">
    <source>
        <dbReference type="EMBL" id="MBU9721685.1"/>
    </source>
</evidence>
<feature type="transmembrane region" description="Helical" evidence="1">
    <location>
        <begin position="34"/>
        <end position="55"/>
    </location>
</feature>
<keyword evidence="1" id="KW-0472">Membrane</keyword>
<protein>
    <submittedName>
        <fullName evidence="2">YrdB family protein</fullName>
    </submittedName>
</protein>
<dbReference type="Pfam" id="PF10823">
    <property type="entry name" value="DUF2568"/>
    <property type="match status" value="1"/>
</dbReference>
<feature type="transmembrane region" description="Helical" evidence="1">
    <location>
        <begin position="92"/>
        <end position="110"/>
    </location>
</feature>
<name>A0ABS6JSY5_9BACI</name>
<proteinExistence type="predicted"/>
<comment type="caution">
    <text evidence="2">The sequence shown here is derived from an EMBL/GenBank/DDBJ whole genome shotgun (WGS) entry which is preliminary data.</text>
</comment>
<keyword evidence="1" id="KW-0812">Transmembrane</keyword>
<dbReference type="Proteomes" id="UP000790580">
    <property type="component" value="Unassembled WGS sequence"/>
</dbReference>
<sequence length="112" mass="12788">MDLLKHLNIGIRFLLEIIVLLAFVNWGFTIGKSLIMKLLVGLGFPLFIIFIWGMFGSPAAPHQLSGIYRLILEVSIYALAFMAIYFSGHSRLAWLFLCVVLINTSFMHVWKQ</sequence>
<gene>
    <name evidence="2" type="ORF">KS407_09545</name>
</gene>
<evidence type="ECO:0000313" key="3">
    <source>
        <dbReference type="Proteomes" id="UP000790580"/>
    </source>
</evidence>
<feature type="transmembrane region" description="Helical" evidence="1">
    <location>
        <begin position="67"/>
        <end position="86"/>
    </location>
</feature>
<dbReference type="InterPro" id="IPR021214">
    <property type="entry name" value="DUF2568"/>
</dbReference>
<accession>A0ABS6JSY5</accession>
<dbReference type="RefSeq" id="WP_176371315.1">
    <property type="nucleotide sequence ID" value="NZ_JAHQCR010000042.1"/>
</dbReference>